<keyword evidence="3" id="KW-1185">Reference proteome</keyword>
<comment type="caution">
    <text evidence="2">The sequence shown here is derived from an EMBL/GenBank/DDBJ whole genome shotgun (WGS) entry which is preliminary data.</text>
</comment>
<protein>
    <submittedName>
        <fullName evidence="2">Uncharacterized protein</fullName>
    </submittedName>
</protein>
<feature type="region of interest" description="Disordered" evidence="1">
    <location>
        <begin position="223"/>
        <end position="244"/>
    </location>
</feature>
<proteinExistence type="predicted"/>
<evidence type="ECO:0000313" key="3">
    <source>
        <dbReference type="Proteomes" id="UP001153269"/>
    </source>
</evidence>
<organism evidence="2 3">
    <name type="scientific">Pleuronectes platessa</name>
    <name type="common">European plaice</name>
    <dbReference type="NCBI Taxonomy" id="8262"/>
    <lineage>
        <taxon>Eukaryota</taxon>
        <taxon>Metazoa</taxon>
        <taxon>Chordata</taxon>
        <taxon>Craniata</taxon>
        <taxon>Vertebrata</taxon>
        <taxon>Euteleostomi</taxon>
        <taxon>Actinopterygii</taxon>
        <taxon>Neopterygii</taxon>
        <taxon>Teleostei</taxon>
        <taxon>Neoteleostei</taxon>
        <taxon>Acanthomorphata</taxon>
        <taxon>Carangaria</taxon>
        <taxon>Pleuronectiformes</taxon>
        <taxon>Pleuronectoidei</taxon>
        <taxon>Pleuronectidae</taxon>
        <taxon>Pleuronectes</taxon>
    </lineage>
</organism>
<dbReference type="AlphaFoldDB" id="A0A9N7V1T3"/>
<feature type="compositionally biased region" description="Low complexity" evidence="1">
    <location>
        <begin position="285"/>
        <end position="294"/>
    </location>
</feature>
<sequence length="354" mass="38045">MQLKWQVAASSSSGYDNRKEMCGVTGSGVYIRRRRASVPGEDEPLLLEDLTIPTDKLESRSSSLSVVDGELNGCRQTLVEPQIQRASHEPPCSLLAAHTLQPQVALDSGTLSVAVANDSVSRGGGCVITFARPGNPPHHHHHLLNLKRPRGRESELVFSWLSSCCSDQRRRCEPLPVVRPLCEAPDRQDCGTWETGRDSRQGCDGEAADGAIRGAVRGLEVGHQLPGPPLPAPSCRPRHSRGGALNPLGDVQEHLTCQQGARRGFHLNTGPVTKGKVHRDRKQKGTGTQGQSQSVHLCTYTNGGGDSVSERKGRDGATSAVPLFAKTAAEKGTLGTPDEAIQSLRPRTDNEDHV</sequence>
<name>A0A9N7V1T3_PLEPL</name>
<reference evidence="2" key="1">
    <citation type="submission" date="2020-03" db="EMBL/GenBank/DDBJ databases">
        <authorList>
            <person name="Weist P."/>
        </authorList>
    </citation>
    <scope>NUCLEOTIDE SEQUENCE</scope>
</reference>
<evidence type="ECO:0000313" key="2">
    <source>
        <dbReference type="EMBL" id="CAB1440586.1"/>
    </source>
</evidence>
<dbReference type="EMBL" id="CADEAL010002469">
    <property type="protein sequence ID" value="CAB1440586.1"/>
    <property type="molecule type" value="Genomic_DNA"/>
</dbReference>
<evidence type="ECO:0000256" key="1">
    <source>
        <dbReference type="SAM" id="MobiDB-lite"/>
    </source>
</evidence>
<dbReference type="Proteomes" id="UP001153269">
    <property type="component" value="Unassembled WGS sequence"/>
</dbReference>
<accession>A0A9N7V1T3</accession>
<feature type="region of interest" description="Disordered" evidence="1">
    <location>
        <begin position="260"/>
        <end position="354"/>
    </location>
</feature>
<gene>
    <name evidence="2" type="ORF">PLEPLA_LOCUS28352</name>
</gene>
<feature type="compositionally biased region" description="Basic residues" evidence="1">
    <location>
        <begin position="275"/>
        <end position="284"/>
    </location>
</feature>